<feature type="domain" description="Mannosyl-glycoprotein endo-beta-N-acetylglucosamidase-like" evidence="4">
    <location>
        <begin position="46"/>
        <end position="207"/>
    </location>
</feature>
<evidence type="ECO:0000313" key="5">
    <source>
        <dbReference type="EMBL" id="BBC60731.1"/>
    </source>
</evidence>
<organism evidence="5 6">
    <name type="scientific">Melissococcus plutonius</name>
    <dbReference type="NCBI Taxonomy" id="33970"/>
    <lineage>
        <taxon>Bacteria</taxon>
        <taxon>Bacillati</taxon>
        <taxon>Bacillota</taxon>
        <taxon>Bacilli</taxon>
        <taxon>Lactobacillales</taxon>
        <taxon>Enterococcaceae</taxon>
        <taxon>Melissococcus</taxon>
    </lineage>
</organism>
<evidence type="ECO:0000256" key="3">
    <source>
        <dbReference type="SAM" id="Phobius"/>
    </source>
</evidence>
<dbReference type="RefSeq" id="WP_015694753.1">
    <property type="nucleotide sequence ID" value="NZ_AP018492.1"/>
</dbReference>
<comment type="similarity">
    <text evidence="1">Belongs to the glycosyl hydrolase 73 family.</text>
</comment>
<proteinExistence type="inferred from homology"/>
<dbReference type="EC" id="3.5.1.28" evidence="5"/>
<gene>
    <name evidence="5" type="ORF">DAT561_0596</name>
</gene>
<dbReference type="PRINTS" id="PR01002">
    <property type="entry name" value="FLGFLGJ"/>
</dbReference>
<keyword evidence="2 5" id="KW-0378">Hydrolase</keyword>
<dbReference type="InterPro" id="IPR051056">
    <property type="entry name" value="Glycosyl_Hydrolase_73"/>
</dbReference>
<dbReference type="Proteomes" id="UP000269226">
    <property type="component" value="Chromosome"/>
</dbReference>
<evidence type="ECO:0000256" key="2">
    <source>
        <dbReference type="ARBA" id="ARBA00022801"/>
    </source>
</evidence>
<evidence type="ECO:0000259" key="4">
    <source>
        <dbReference type="SMART" id="SM00047"/>
    </source>
</evidence>
<keyword evidence="3" id="KW-1133">Transmembrane helix</keyword>
<dbReference type="AlphaFoldDB" id="A0A2Z5Y1Q9"/>
<dbReference type="Pfam" id="PF01832">
    <property type="entry name" value="Glucosaminidase"/>
    <property type="match status" value="1"/>
</dbReference>
<dbReference type="SMART" id="SM00047">
    <property type="entry name" value="LYZ2"/>
    <property type="match status" value="1"/>
</dbReference>
<protein>
    <submittedName>
        <fullName evidence="5">N-acetylmuramoyl-L-alanine amidase</fullName>
        <ecNumber evidence="5">3.5.1.28</ecNumber>
    </submittedName>
</protein>
<dbReference type="Gene3D" id="1.10.530.10">
    <property type="match status" value="1"/>
</dbReference>
<reference evidence="5 6" key="1">
    <citation type="submission" date="2018-01" db="EMBL/GenBank/DDBJ databases">
        <title>Whole genome sequence of Melissococcus plutonius DAT561.</title>
        <authorList>
            <person name="Okumura K."/>
            <person name="Takamatsu D."/>
            <person name="Okura M."/>
        </authorList>
    </citation>
    <scope>NUCLEOTIDE SEQUENCE [LARGE SCALE GENOMIC DNA]</scope>
    <source>
        <strain evidence="5 6">DAT561</strain>
    </source>
</reference>
<dbReference type="PANTHER" id="PTHR33308:SF10">
    <property type="entry name" value="EXO-GLUCOSAMINIDASE LYTG"/>
    <property type="match status" value="1"/>
</dbReference>
<feature type="transmembrane region" description="Helical" evidence="3">
    <location>
        <begin position="20"/>
        <end position="41"/>
    </location>
</feature>
<dbReference type="GeneID" id="57043154"/>
<keyword evidence="3" id="KW-0472">Membrane</keyword>
<dbReference type="Gene3D" id="4.10.80.30">
    <property type="entry name" value="DNA polymerase, domain 6"/>
    <property type="match status" value="1"/>
</dbReference>
<dbReference type="InterPro" id="IPR002901">
    <property type="entry name" value="MGlyc_endo_b_GlcNAc-like_dom"/>
</dbReference>
<dbReference type="GO" id="GO:0004040">
    <property type="term" value="F:amidase activity"/>
    <property type="evidence" value="ECO:0007669"/>
    <property type="project" value="InterPro"/>
</dbReference>
<name>A0A2Z5Y1Q9_9ENTE</name>
<keyword evidence="3" id="KW-0812">Transmembrane</keyword>
<evidence type="ECO:0000313" key="6">
    <source>
        <dbReference type="Proteomes" id="UP000269226"/>
    </source>
</evidence>
<sequence length="209" mass="24048">MTARKYTKRKSNKAKFPLLLLFIGVFMVGIFIFSITMLSGMNEKKNDTSAQQVKITKAEFVNKISPHAKEIQLSYGVLPSIIIGQAILESNFGQSELAMNYNNLFGIKAYGEQKKVTLETQEYVNDVWITIQGDFRVYKSWEESMDDHVHLFVNGVSWNPRLYKHVLLAKNYKEAAYALQKSGYATDPDYAEKIINVVETYHLDKYDHQ</sequence>
<dbReference type="EMBL" id="AP018492">
    <property type="protein sequence ID" value="BBC60731.1"/>
    <property type="molecule type" value="Genomic_DNA"/>
</dbReference>
<evidence type="ECO:0000256" key="1">
    <source>
        <dbReference type="ARBA" id="ARBA00010266"/>
    </source>
</evidence>
<accession>A0A2Z5Y1Q9</accession>
<dbReference type="GO" id="GO:0008745">
    <property type="term" value="F:N-acetylmuramoyl-L-alanine amidase activity"/>
    <property type="evidence" value="ECO:0007669"/>
    <property type="project" value="UniProtKB-EC"/>
</dbReference>
<dbReference type="PANTHER" id="PTHR33308">
    <property type="entry name" value="PEPTIDOGLYCAN HYDROLASE FLGJ"/>
    <property type="match status" value="1"/>
</dbReference>